<dbReference type="STRING" id="478744.SAMN05444359_14320"/>
<name>A0A1H9P781_9BACT</name>
<protein>
    <submittedName>
        <fullName evidence="9">Glycosyl hydrolases family 2, sugar binding domain</fullName>
    </submittedName>
</protein>
<dbReference type="InterPro" id="IPR036156">
    <property type="entry name" value="Beta-gal/glucu_dom_sf"/>
</dbReference>
<feature type="signal peptide" evidence="4">
    <location>
        <begin position="1"/>
        <end position="19"/>
    </location>
</feature>
<dbReference type="Proteomes" id="UP000199021">
    <property type="component" value="Unassembled WGS sequence"/>
</dbReference>
<evidence type="ECO:0000256" key="1">
    <source>
        <dbReference type="ARBA" id="ARBA00007401"/>
    </source>
</evidence>
<dbReference type="Pfam" id="PF00703">
    <property type="entry name" value="Glyco_hydro_2"/>
    <property type="match status" value="1"/>
</dbReference>
<evidence type="ECO:0000259" key="6">
    <source>
        <dbReference type="Pfam" id="PF02836"/>
    </source>
</evidence>
<evidence type="ECO:0000313" key="10">
    <source>
        <dbReference type="Proteomes" id="UP000199021"/>
    </source>
</evidence>
<evidence type="ECO:0000256" key="4">
    <source>
        <dbReference type="SAM" id="SignalP"/>
    </source>
</evidence>
<evidence type="ECO:0000259" key="8">
    <source>
        <dbReference type="Pfam" id="PF18565"/>
    </source>
</evidence>
<dbReference type="OrthoDB" id="9801077at2"/>
<accession>A0A1H9P781</accession>
<dbReference type="InterPro" id="IPR008979">
    <property type="entry name" value="Galactose-bd-like_sf"/>
</dbReference>
<dbReference type="InterPro" id="IPR040605">
    <property type="entry name" value="Glyco_hydro2_dom5"/>
</dbReference>
<evidence type="ECO:0000313" key="9">
    <source>
        <dbReference type="EMBL" id="SER43941.1"/>
    </source>
</evidence>
<keyword evidence="2 9" id="KW-0378">Hydrolase</keyword>
<dbReference type="RefSeq" id="WP_090173467.1">
    <property type="nucleotide sequence ID" value="NZ_FOFB01000043.1"/>
</dbReference>
<gene>
    <name evidence="9" type="ORF">SAMN05444359_14320</name>
</gene>
<dbReference type="SUPFAM" id="SSF49303">
    <property type="entry name" value="beta-Galactosidase/glucuronidase domain"/>
    <property type="match status" value="1"/>
</dbReference>
<feature type="domain" description="Glycoside hydrolase family 2" evidence="8">
    <location>
        <begin position="734"/>
        <end position="812"/>
    </location>
</feature>
<dbReference type="InterPro" id="IPR051913">
    <property type="entry name" value="GH2_Domain-Containing"/>
</dbReference>
<dbReference type="InterPro" id="IPR032311">
    <property type="entry name" value="DUF4982"/>
</dbReference>
<proteinExistence type="inferred from homology"/>
<sequence>MNTLILRHFALGFFLILSASCSGPRATIHPTNFNDGWSFSLDGGDWNSVRLPHDWSVSFPFDSIKGEGATGYLLGGVGEYRKTFPTSPAAVSYLYFDGVYNNATVTLNGKELGEHPYGYSPFYYDISKVVNGEGEENELSVKVDHSRYADSRWYSGSGIYREVRMYNEAALHIPPWGVFVRTPEVSGDAASVRIEVQVLNKGPQTQDAKLVTDILDPAGKIVATQTSSVPLEAGGEQGVVQEIQLSNPLLWDVDSPQLYTAVSRLEAGGERSRDYRTTFGVRSFRFDAATGFYLNGTNRKIKGVCLHHDGGLVGAAVPKAVWRRRLQTLKEGGCNAIRISHNPGSEEFLTLCDEMGFLVQDEFYDEWDYPKDKRKNMGESTSTDYITRGHHEHFQEWAKIDLQNTILAHRNHPSIIQWSIGNEIEWTYPRQKETTGFFGADANGNYFWNPPPYSTEKIRSLQESIPRTKYHIGETAQKLADWTHEIDSSRPVIANCILPSASYESGYADALDMIGFSYRRIMYDYAKENYPDLPVMGTENLAQYHEWKAIMERPWVSGTFLWTGIDYLGESNGHWPKKQTTSGMLDLAGFTKPSYFMMKSLWTEEPMIYLTSQQEAKSIFKVENGQVVERKPGAWERALWSWHDVNHHWNYTDGETIIIEALSNCPEAELFLNGKSLGRRRMADNPDHIYKWAVPYTSGELMVKGYTNGASPEYTLQTSSEPAKLSLHTEGSGEEGIVHLIVQLEDANGHPVRHLSRELSFSVSGAELLGVDNGAPTNTSAFQGGKVKTNNGRALAIVRLPDEPASITVTAAGLPEAVFKFGEMGK</sequence>
<dbReference type="InterPro" id="IPR006101">
    <property type="entry name" value="Glyco_hydro_2"/>
</dbReference>
<organism evidence="9 10">
    <name type="scientific">Neolewinella agarilytica</name>
    <dbReference type="NCBI Taxonomy" id="478744"/>
    <lineage>
        <taxon>Bacteria</taxon>
        <taxon>Pseudomonadati</taxon>
        <taxon>Bacteroidota</taxon>
        <taxon>Saprospiria</taxon>
        <taxon>Saprospirales</taxon>
        <taxon>Lewinellaceae</taxon>
        <taxon>Neolewinella</taxon>
    </lineage>
</organism>
<dbReference type="PANTHER" id="PTHR42732">
    <property type="entry name" value="BETA-GALACTOSIDASE"/>
    <property type="match status" value="1"/>
</dbReference>
<dbReference type="PANTHER" id="PTHR42732:SF1">
    <property type="entry name" value="BETA-MANNOSIDASE"/>
    <property type="match status" value="1"/>
</dbReference>
<keyword evidence="3" id="KW-0326">Glycosidase</keyword>
<dbReference type="InParanoid" id="A0A1H9P781"/>
<dbReference type="GO" id="GO:0004553">
    <property type="term" value="F:hydrolase activity, hydrolyzing O-glycosyl compounds"/>
    <property type="evidence" value="ECO:0007669"/>
    <property type="project" value="InterPro"/>
</dbReference>
<comment type="similarity">
    <text evidence="1">Belongs to the glycosyl hydrolase 2 family.</text>
</comment>
<dbReference type="Pfam" id="PF16355">
    <property type="entry name" value="DUF4982"/>
    <property type="match status" value="1"/>
</dbReference>
<evidence type="ECO:0000256" key="3">
    <source>
        <dbReference type="ARBA" id="ARBA00023295"/>
    </source>
</evidence>
<evidence type="ECO:0000256" key="2">
    <source>
        <dbReference type="ARBA" id="ARBA00022801"/>
    </source>
</evidence>
<dbReference type="PRINTS" id="PR00132">
    <property type="entry name" value="GLHYDRLASE2"/>
</dbReference>
<reference evidence="10" key="1">
    <citation type="submission" date="2016-10" db="EMBL/GenBank/DDBJ databases">
        <authorList>
            <person name="Varghese N."/>
            <person name="Submissions S."/>
        </authorList>
    </citation>
    <scope>NUCLEOTIDE SEQUENCE [LARGE SCALE GENOMIC DNA]</scope>
    <source>
        <strain evidence="10">DSM 24740</strain>
    </source>
</reference>
<evidence type="ECO:0000259" key="5">
    <source>
        <dbReference type="Pfam" id="PF00703"/>
    </source>
</evidence>
<feature type="domain" description="Glycoside hydrolase family 2 immunoglobulin-like beta-sandwich" evidence="5">
    <location>
        <begin position="182"/>
        <end position="282"/>
    </location>
</feature>
<feature type="domain" description="DUF4982" evidence="7">
    <location>
        <begin position="654"/>
        <end position="710"/>
    </location>
</feature>
<keyword evidence="10" id="KW-1185">Reference proteome</keyword>
<dbReference type="PROSITE" id="PS51257">
    <property type="entry name" value="PROKAR_LIPOPROTEIN"/>
    <property type="match status" value="1"/>
</dbReference>
<dbReference type="EMBL" id="FOFB01000043">
    <property type="protein sequence ID" value="SER43941.1"/>
    <property type="molecule type" value="Genomic_DNA"/>
</dbReference>
<evidence type="ECO:0000259" key="7">
    <source>
        <dbReference type="Pfam" id="PF16355"/>
    </source>
</evidence>
<dbReference type="Pfam" id="PF18565">
    <property type="entry name" value="Glyco_hydro2_C5"/>
    <property type="match status" value="1"/>
</dbReference>
<dbReference type="GO" id="GO:0005975">
    <property type="term" value="P:carbohydrate metabolic process"/>
    <property type="evidence" value="ECO:0007669"/>
    <property type="project" value="InterPro"/>
</dbReference>
<dbReference type="SUPFAM" id="SSF49785">
    <property type="entry name" value="Galactose-binding domain-like"/>
    <property type="match status" value="1"/>
</dbReference>
<dbReference type="InterPro" id="IPR006103">
    <property type="entry name" value="Glyco_hydro_2_cat"/>
</dbReference>
<dbReference type="Pfam" id="PF02836">
    <property type="entry name" value="Glyco_hydro_2_C"/>
    <property type="match status" value="1"/>
</dbReference>
<dbReference type="Gene3D" id="2.60.40.10">
    <property type="entry name" value="Immunoglobulins"/>
    <property type="match status" value="3"/>
</dbReference>
<dbReference type="Gene3D" id="3.20.20.80">
    <property type="entry name" value="Glycosidases"/>
    <property type="match status" value="1"/>
</dbReference>
<dbReference type="SUPFAM" id="SSF51445">
    <property type="entry name" value="(Trans)glycosidases"/>
    <property type="match status" value="1"/>
</dbReference>
<dbReference type="AlphaFoldDB" id="A0A1H9P781"/>
<feature type="chain" id="PRO_5011434845" evidence="4">
    <location>
        <begin position="20"/>
        <end position="826"/>
    </location>
</feature>
<keyword evidence="4" id="KW-0732">Signal</keyword>
<dbReference type="InterPro" id="IPR006102">
    <property type="entry name" value="Ig-like_GH2"/>
</dbReference>
<feature type="domain" description="Glycoside hydrolase family 2 catalytic" evidence="6">
    <location>
        <begin position="292"/>
        <end position="424"/>
    </location>
</feature>
<dbReference type="InterPro" id="IPR013783">
    <property type="entry name" value="Ig-like_fold"/>
</dbReference>
<dbReference type="InterPro" id="IPR017853">
    <property type="entry name" value="GH"/>
</dbReference>
<dbReference type="Gene3D" id="2.60.120.260">
    <property type="entry name" value="Galactose-binding domain-like"/>
    <property type="match status" value="1"/>
</dbReference>